<dbReference type="AlphaFoldDB" id="A0A015ZJX3"/>
<sequence>MEAKVQLPHEANRLKAIIRYSDKIRKLLESRKNGTRKNC</sequence>
<comment type="caution">
    <text evidence="1">The sequence shown here is derived from an EMBL/GenBank/DDBJ whole genome shotgun (WGS) entry which is preliminary data.</text>
</comment>
<evidence type="ECO:0000313" key="1">
    <source>
        <dbReference type="EMBL" id="EXZ44667.1"/>
    </source>
</evidence>
<gene>
    <name evidence="1" type="ORF">M076_2118</name>
</gene>
<name>A0A015ZJX3_BACFG</name>
<protein>
    <submittedName>
        <fullName evidence="1">Uncharacterized protein</fullName>
    </submittedName>
</protein>
<organism evidence="1 2">
    <name type="scientific">Bacteroides fragilis str. 2-F-2 #4</name>
    <dbReference type="NCBI Taxonomy" id="1339280"/>
    <lineage>
        <taxon>Bacteria</taxon>
        <taxon>Pseudomonadati</taxon>
        <taxon>Bacteroidota</taxon>
        <taxon>Bacteroidia</taxon>
        <taxon>Bacteroidales</taxon>
        <taxon>Bacteroidaceae</taxon>
        <taxon>Bacteroides</taxon>
    </lineage>
</organism>
<dbReference type="Proteomes" id="UP000022272">
    <property type="component" value="Unassembled WGS sequence"/>
</dbReference>
<dbReference type="EMBL" id="JGDM01000051">
    <property type="protein sequence ID" value="EXZ44667.1"/>
    <property type="molecule type" value="Genomic_DNA"/>
</dbReference>
<evidence type="ECO:0000313" key="2">
    <source>
        <dbReference type="Proteomes" id="UP000022272"/>
    </source>
</evidence>
<proteinExistence type="predicted"/>
<accession>A0A015ZJX3</accession>
<reference evidence="1 2" key="1">
    <citation type="submission" date="2014-02" db="EMBL/GenBank/DDBJ databases">
        <authorList>
            <person name="Sears C."/>
            <person name="Carroll K."/>
            <person name="Sack B.R."/>
            <person name="Qadri F."/>
            <person name="Myers L.L."/>
            <person name="Chung G.-T."/>
            <person name="Escheverria P."/>
            <person name="Fraser C.M."/>
            <person name="Sadzewicz L."/>
            <person name="Shefchek K.A."/>
            <person name="Tallon L."/>
            <person name="Das S.P."/>
            <person name="Daugherty S."/>
            <person name="Mongodin E.F."/>
        </authorList>
    </citation>
    <scope>NUCLEOTIDE SEQUENCE [LARGE SCALE GENOMIC DNA]</scope>
    <source>
        <strain evidence="1 2">2-F-2 #4</strain>
    </source>
</reference>